<evidence type="ECO:0000313" key="2">
    <source>
        <dbReference type="EMBL" id="GAA3655988.1"/>
    </source>
</evidence>
<accession>A0ABP7BBW7</accession>
<dbReference type="SUPFAM" id="SSF53383">
    <property type="entry name" value="PLP-dependent transferases"/>
    <property type="match status" value="1"/>
</dbReference>
<keyword evidence="2" id="KW-0032">Aminotransferase</keyword>
<keyword evidence="1" id="KW-0663">Pyridoxal phosphate</keyword>
<dbReference type="InterPro" id="IPR015421">
    <property type="entry name" value="PyrdxlP-dep_Trfase_major"/>
</dbReference>
<dbReference type="InterPro" id="IPR015424">
    <property type="entry name" value="PyrdxlP-dep_Trfase"/>
</dbReference>
<dbReference type="InterPro" id="IPR015422">
    <property type="entry name" value="PyrdxlP-dep_Trfase_small"/>
</dbReference>
<gene>
    <name evidence="2" type="ORF">GCM10022202_15280</name>
</gene>
<comment type="caution">
    <text evidence="2">The sequence shown here is derived from an EMBL/GenBank/DDBJ whole genome shotgun (WGS) entry which is preliminary data.</text>
</comment>
<evidence type="ECO:0000256" key="1">
    <source>
        <dbReference type="RuleBase" id="RU004508"/>
    </source>
</evidence>
<name>A0ABP7BBW7_9MICO</name>
<organism evidence="2 3">
    <name type="scientific">Microbacterium marinilacus</name>
    <dbReference type="NCBI Taxonomy" id="415209"/>
    <lineage>
        <taxon>Bacteria</taxon>
        <taxon>Bacillati</taxon>
        <taxon>Actinomycetota</taxon>
        <taxon>Actinomycetes</taxon>
        <taxon>Micrococcales</taxon>
        <taxon>Microbacteriaceae</taxon>
        <taxon>Microbacterium</taxon>
    </lineage>
</organism>
<evidence type="ECO:0000313" key="3">
    <source>
        <dbReference type="Proteomes" id="UP001410795"/>
    </source>
</evidence>
<protein>
    <submittedName>
        <fullName evidence="2">DegT/DnrJ/EryC1/StrS family aminotransferase</fullName>
    </submittedName>
</protein>
<dbReference type="Gene3D" id="3.90.1150.10">
    <property type="entry name" value="Aspartate Aminotransferase, domain 1"/>
    <property type="match status" value="1"/>
</dbReference>
<dbReference type="InterPro" id="IPR000653">
    <property type="entry name" value="DegT/StrS_aminotransferase"/>
</dbReference>
<dbReference type="GO" id="GO:0008483">
    <property type="term" value="F:transaminase activity"/>
    <property type="evidence" value="ECO:0007669"/>
    <property type="project" value="UniProtKB-KW"/>
</dbReference>
<keyword evidence="2" id="KW-0808">Transferase</keyword>
<keyword evidence="3" id="KW-1185">Reference proteome</keyword>
<dbReference type="RefSeq" id="WP_221858825.1">
    <property type="nucleotide sequence ID" value="NZ_BAAAYV010000006.1"/>
</dbReference>
<sequence length="315" mass="35207">MLIDKGAVKGDTGRAPAHFYESARAGMRDLLTRGPVPHDSRDGVLLPGYIGWSAREGSGVFDPVRESRRSFDFYRLHEDLSVDLDDLERALATGRFQYVVVIRYFGRLNTDMRKVRELTDAVGAVLVEDLAHGFFSSMRTPAASAGHVAVYSLHKQFAMSDGGMVVYRDAALLCDQRSTRPDLAAEVLSYDWTQISDLRRRNFELIRAELIKRSHDGVTLMWPELEAGEVPQTLPVLLDSADRDLVYEDMNAAGFGMVTLYHTLIAEARGKDATIERIARTIINFPVHQDVDPRRIPALIAAFEAAVERRSGGKR</sequence>
<dbReference type="PANTHER" id="PTHR30244">
    <property type="entry name" value="TRANSAMINASE"/>
    <property type="match status" value="1"/>
</dbReference>
<dbReference type="PANTHER" id="PTHR30244:SF42">
    <property type="entry name" value="UDP-2-ACETAMIDO-2-DEOXY-3-OXO-D-GLUCURONATE AMINOTRANSFERASE"/>
    <property type="match status" value="1"/>
</dbReference>
<dbReference type="EMBL" id="BAAAYV010000006">
    <property type="protein sequence ID" value="GAA3655988.1"/>
    <property type="molecule type" value="Genomic_DNA"/>
</dbReference>
<dbReference type="Proteomes" id="UP001410795">
    <property type="component" value="Unassembled WGS sequence"/>
</dbReference>
<dbReference type="Pfam" id="PF01041">
    <property type="entry name" value="DegT_DnrJ_EryC1"/>
    <property type="match status" value="1"/>
</dbReference>
<reference evidence="3" key="1">
    <citation type="journal article" date="2019" name="Int. J. Syst. Evol. Microbiol.">
        <title>The Global Catalogue of Microorganisms (GCM) 10K type strain sequencing project: providing services to taxonomists for standard genome sequencing and annotation.</title>
        <authorList>
            <consortium name="The Broad Institute Genomics Platform"/>
            <consortium name="The Broad Institute Genome Sequencing Center for Infectious Disease"/>
            <person name="Wu L."/>
            <person name="Ma J."/>
        </authorList>
    </citation>
    <scope>NUCLEOTIDE SEQUENCE [LARGE SCALE GENOMIC DNA]</scope>
    <source>
        <strain evidence="3">JCM 16546</strain>
    </source>
</reference>
<proteinExistence type="inferred from homology"/>
<comment type="similarity">
    <text evidence="1">Belongs to the DegT/DnrJ/EryC1 family.</text>
</comment>
<dbReference type="Gene3D" id="3.40.640.10">
    <property type="entry name" value="Type I PLP-dependent aspartate aminotransferase-like (Major domain)"/>
    <property type="match status" value="1"/>
</dbReference>